<evidence type="ECO:0000256" key="1">
    <source>
        <dbReference type="ARBA" id="ARBA00023015"/>
    </source>
</evidence>
<dbReference type="PANTHER" id="PTHR44688">
    <property type="entry name" value="DNA-BINDING TRANSCRIPTIONAL ACTIVATOR DEVR_DOSR"/>
    <property type="match status" value="1"/>
</dbReference>
<dbReference type="Gene3D" id="1.10.10.10">
    <property type="entry name" value="Winged helix-like DNA-binding domain superfamily/Winged helix DNA-binding domain"/>
    <property type="match status" value="1"/>
</dbReference>
<evidence type="ECO:0000256" key="2">
    <source>
        <dbReference type="ARBA" id="ARBA00023125"/>
    </source>
</evidence>
<evidence type="ECO:0000256" key="3">
    <source>
        <dbReference type="ARBA" id="ARBA00023163"/>
    </source>
</evidence>
<protein>
    <recommendedName>
        <fullName evidence="4">HTH luxR-type domain-containing protein</fullName>
    </recommendedName>
</protein>
<gene>
    <name evidence="5" type="ORF">MXMO3_03602</name>
</gene>
<dbReference type="PANTHER" id="PTHR44688:SF16">
    <property type="entry name" value="DNA-BINDING TRANSCRIPTIONAL ACTIVATOR DEVR_DOSR"/>
    <property type="match status" value="1"/>
</dbReference>
<dbReference type="Proteomes" id="UP000258927">
    <property type="component" value="Plasmid pHL2708X3"/>
</dbReference>
<reference evidence="5 6" key="1">
    <citation type="submission" date="2017-05" db="EMBL/GenBank/DDBJ databases">
        <title>Genome Analysis of Maritalea myrionectae HL2708#5.</title>
        <authorList>
            <consortium name="Cotde Inc.-PKNU"/>
            <person name="Jang D."/>
            <person name="Oh H.-M."/>
        </authorList>
    </citation>
    <scope>NUCLEOTIDE SEQUENCE [LARGE SCALE GENOMIC DNA]</scope>
    <source>
        <strain evidence="5 6">HL2708#5</strain>
        <plasmid evidence="6">phl2708x3</plasmid>
    </source>
</reference>
<dbReference type="InterPro" id="IPR016032">
    <property type="entry name" value="Sig_transdc_resp-reg_C-effctor"/>
</dbReference>
<proteinExistence type="predicted"/>
<accession>A0A2R4MJF3</accession>
<keyword evidence="3" id="KW-0804">Transcription</keyword>
<keyword evidence="6" id="KW-1185">Reference proteome</keyword>
<geneLocation type="plasmid" evidence="6">
    <name>phl2708x3</name>
</geneLocation>
<dbReference type="RefSeq" id="WP_117397047.1">
    <property type="nucleotide sequence ID" value="NZ_CP021331.1"/>
</dbReference>
<dbReference type="PROSITE" id="PS50043">
    <property type="entry name" value="HTH_LUXR_2"/>
    <property type="match status" value="1"/>
</dbReference>
<dbReference type="InterPro" id="IPR036388">
    <property type="entry name" value="WH-like_DNA-bd_sf"/>
</dbReference>
<evidence type="ECO:0000313" key="5">
    <source>
        <dbReference type="EMBL" id="AVX06105.1"/>
    </source>
</evidence>
<dbReference type="PRINTS" id="PR00038">
    <property type="entry name" value="HTHLUXR"/>
</dbReference>
<dbReference type="InterPro" id="IPR000792">
    <property type="entry name" value="Tscrpt_reg_LuxR_C"/>
</dbReference>
<keyword evidence="2" id="KW-0238">DNA-binding</keyword>
<keyword evidence="5" id="KW-0614">Plasmid</keyword>
<dbReference type="SUPFAM" id="SSF46894">
    <property type="entry name" value="C-terminal effector domain of the bipartite response regulators"/>
    <property type="match status" value="1"/>
</dbReference>
<name>A0A2R4MJF3_9HYPH</name>
<dbReference type="EMBL" id="CP021331">
    <property type="protein sequence ID" value="AVX06105.1"/>
    <property type="molecule type" value="Genomic_DNA"/>
</dbReference>
<keyword evidence="1" id="KW-0805">Transcription regulation</keyword>
<feature type="domain" description="HTH luxR-type" evidence="4">
    <location>
        <begin position="249"/>
        <end position="313"/>
    </location>
</feature>
<dbReference type="GO" id="GO:0003677">
    <property type="term" value="F:DNA binding"/>
    <property type="evidence" value="ECO:0007669"/>
    <property type="project" value="UniProtKB-KW"/>
</dbReference>
<dbReference type="Pfam" id="PF00196">
    <property type="entry name" value="GerE"/>
    <property type="match status" value="1"/>
</dbReference>
<dbReference type="KEGG" id="mmyr:MXMO3_03602"/>
<sequence>MNNPTALNDFLLDLYNNASVCKPDQLRLRVLESLQQFIGFDFAVWGGGWADGRQVTDLTVLNQSQALLGEWERVAEQDAFCDLTLKRLGVTARFDDVPRYREGMAFNEHWRQFDAAHMMATIVGEKTDGYVSFVGLCAEKRSVAFSDAERNFKQMLMPHLSQALRMNRDLWVGRAALEREAVALVDEAGWVLTAHGQFFDFARNEWRAPVRRLPDQVMRILRHSGHWRGKTLNLHLSPFGNTFFVHLSVQPTLVTLSPREREVAEHFAAGLTNKQVAHLLGTAPATVRNQINRIYEKLGISNKAQLAALISKR</sequence>
<dbReference type="GO" id="GO:0006355">
    <property type="term" value="P:regulation of DNA-templated transcription"/>
    <property type="evidence" value="ECO:0007669"/>
    <property type="project" value="InterPro"/>
</dbReference>
<dbReference type="CDD" id="cd06170">
    <property type="entry name" value="LuxR_C_like"/>
    <property type="match status" value="1"/>
</dbReference>
<evidence type="ECO:0000259" key="4">
    <source>
        <dbReference type="PROSITE" id="PS50043"/>
    </source>
</evidence>
<dbReference type="AlphaFoldDB" id="A0A2R4MJF3"/>
<organism evidence="5 6">
    <name type="scientific">Maritalea myrionectae</name>
    <dbReference type="NCBI Taxonomy" id="454601"/>
    <lineage>
        <taxon>Bacteria</taxon>
        <taxon>Pseudomonadati</taxon>
        <taxon>Pseudomonadota</taxon>
        <taxon>Alphaproteobacteria</taxon>
        <taxon>Hyphomicrobiales</taxon>
        <taxon>Devosiaceae</taxon>
        <taxon>Maritalea</taxon>
    </lineage>
</organism>
<dbReference type="SMART" id="SM00421">
    <property type="entry name" value="HTH_LUXR"/>
    <property type="match status" value="1"/>
</dbReference>
<evidence type="ECO:0000313" key="6">
    <source>
        <dbReference type="Proteomes" id="UP000258927"/>
    </source>
</evidence>